<keyword evidence="5" id="KW-0812">Transmembrane</keyword>
<feature type="compositionally biased region" description="Basic and acidic residues" evidence="4">
    <location>
        <begin position="57"/>
        <end position="67"/>
    </location>
</feature>
<evidence type="ECO:0000256" key="3">
    <source>
        <dbReference type="ARBA" id="ARBA00022729"/>
    </source>
</evidence>
<evidence type="ECO:0000313" key="8">
    <source>
        <dbReference type="Proteomes" id="UP001153069"/>
    </source>
</evidence>
<feature type="compositionally biased region" description="Low complexity" evidence="4">
    <location>
        <begin position="78"/>
        <end position="93"/>
    </location>
</feature>
<keyword evidence="8" id="KW-1185">Reference proteome</keyword>
<dbReference type="InterPro" id="IPR001638">
    <property type="entry name" value="Solute-binding_3/MltF_N"/>
</dbReference>
<dbReference type="Gene3D" id="3.40.190.10">
    <property type="entry name" value="Periplasmic binding protein-like II"/>
    <property type="match status" value="3"/>
</dbReference>
<dbReference type="OrthoDB" id="10056896at2759"/>
<evidence type="ECO:0000313" key="7">
    <source>
        <dbReference type="EMBL" id="CAB9503438.1"/>
    </source>
</evidence>
<evidence type="ECO:0000256" key="2">
    <source>
        <dbReference type="ARBA" id="ARBA00022448"/>
    </source>
</evidence>
<comment type="caution">
    <text evidence="7">The sequence shown here is derived from an EMBL/GenBank/DDBJ whole genome shotgun (WGS) entry which is preliminary data.</text>
</comment>
<sequence>MTSLPGSKDEEKTSPNDVNEATAADVLPDDVESDFVSTEIPPEAPVAAVSEEMPPDSDSKQEARVETEMEQPTKPSDAATTTTTGETQSATTAISRMVSSPGAFSMRGPDGAASDDPENDEDEFDEGPPPVNDLETGTVGTTRNDTTVAIAGMPQQQLPQDPIVEAVAVQDDLLERAQIEEEIRNTILQEAVQADVIPVQVPDVIDERMGDNKEPNSMKHILCGVVSLVLLLVLVLGLGLGLSKEKDDVTTNNMENTKRPTLEVVRERGYVRCGMNNLGFASIIDPEQSDQLAGFNVQQCRVMASLVFGDPDKFEQVWVTPFSRFELLADGTVDITTEGTTHTMGRDVYEANTRSSFTFSTPYFYSGLAFGGVPTYVDCADNLEDFRGDCRGLQICAAAGTTHLAVLSEVLGGGTIVPYNGTDTLVERFLSGTCNVIASEPIFLTKFSAVYVTDDWEVDWKLGAKLFSKEPLCLVTRQDDPEWSALADIAVNAFFLAEANNISKDQSDKMADLALSNKGTEAELDLISSLTTLIAEFGHHGDLYSLHIEDKVPRQDGLNTVYDKESSTGLLYSIPLGKITELGPSPVANGTLSLILEQNYLVCGVMPTKGPAFVSSSKIDSYDSLWSGFDIEFCRGLAASLFAGDSSRVVFVEVQDMTDAYGALANGSVDVVAGARVTLQAGIQEPTTGLGYKFSSPYYYDNESRDAFAFMMLNTDPQWNDFVYWIVMGVIFAEEEGITAETSVDMPIVSLFGEKLKQMFRDCVASVGNYAELYNATLQDVVPRGGANRLNEGLAGPQLFPINLS</sequence>
<dbReference type="EMBL" id="CAICTM010000165">
    <property type="protein sequence ID" value="CAB9503438.1"/>
    <property type="molecule type" value="Genomic_DNA"/>
</dbReference>
<keyword evidence="3" id="KW-0732">Signal</keyword>
<gene>
    <name evidence="7" type="ORF">SEMRO_166_G074010.1</name>
</gene>
<feature type="domain" description="Solute-binding protein family 3/N-terminal" evidence="6">
    <location>
        <begin position="270"/>
        <end position="514"/>
    </location>
</feature>
<dbReference type="GO" id="GO:0006865">
    <property type="term" value="P:amino acid transport"/>
    <property type="evidence" value="ECO:0007669"/>
    <property type="project" value="TreeGrafter"/>
</dbReference>
<evidence type="ECO:0000256" key="5">
    <source>
        <dbReference type="SAM" id="Phobius"/>
    </source>
</evidence>
<dbReference type="SMART" id="SM00062">
    <property type="entry name" value="PBPb"/>
    <property type="match status" value="1"/>
</dbReference>
<protein>
    <submittedName>
        <fullName evidence="7">Extracellular solute-binding protein</fullName>
    </submittedName>
</protein>
<dbReference type="PANTHER" id="PTHR30085:SF6">
    <property type="entry name" value="ABC TRANSPORTER GLUTAMINE-BINDING PROTEIN GLNH"/>
    <property type="match status" value="1"/>
</dbReference>
<dbReference type="AlphaFoldDB" id="A0A9N8H6A3"/>
<proteinExistence type="inferred from homology"/>
<keyword evidence="5" id="KW-1133">Transmembrane helix</keyword>
<keyword evidence="2" id="KW-0813">Transport</keyword>
<dbReference type="SUPFAM" id="SSF53850">
    <property type="entry name" value="Periplasmic binding protein-like II"/>
    <property type="match status" value="2"/>
</dbReference>
<dbReference type="InterPro" id="IPR051455">
    <property type="entry name" value="Bact_solute-bind_prot3"/>
</dbReference>
<dbReference type="Proteomes" id="UP001153069">
    <property type="component" value="Unassembled WGS sequence"/>
</dbReference>
<organism evidence="7 8">
    <name type="scientific">Seminavis robusta</name>
    <dbReference type="NCBI Taxonomy" id="568900"/>
    <lineage>
        <taxon>Eukaryota</taxon>
        <taxon>Sar</taxon>
        <taxon>Stramenopiles</taxon>
        <taxon>Ochrophyta</taxon>
        <taxon>Bacillariophyta</taxon>
        <taxon>Bacillariophyceae</taxon>
        <taxon>Bacillariophycidae</taxon>
        <taxon>Naviculales</taxon>
        <taxon>Naviculaceae</taxon>
        <taxon>Seminavis</taxon>
    </lineage>
</organism>
<accession>A0A9N8H6A3</accession>
<name>A0A9N8H6A3_9STRA</name>
<evidence type="ECO:0000256" key="4">
    <source>
        <dbReference type="SAM" id="MobiDB-lite"/>
    </source>
</evidence>
<dbReference type="PANTHER" id="PTHR30085">
    <property type="entry name" value="AMINO ACID ABC TRANSPORTER PERMEASE"/>
    <property type="match status" value="1"/>
</dbReference>
<keyword evidence="5" id="KW-0472">Membrane</keyword>
<feature type="compositionally biased region" description="Acidic residues" evidence="4">
    <location>
        <begin position="113"/>
        <end position="126"/>
    </location>
</feature>
<feature type="region of interest" description="Disordered" evidence="4">
    <location>
        <begin position="1"/>
        <end position="140"/>
    </location>
</feature>
<evidence type="ECO:0000259" key="6">
    <source>
        <dbReference type="SMART" id="SM00062"/>
    </source>
</evidence>
<comment type="similarity">
    <text evidence="1">Belongs to the bacterial solute-binding protein 3 family.</text>
</comment>
<evidence type="ECO:0000256" key="1">
    <source>
        <dbReference type="ARBA" id="ARBA00010333"/>
    </source>
</evidence>
<feature type="transmembrane region" description="Helical" evidence="5">
    <location>
        <begin position="221"/>
        <end position="242"/>
    </location>
</feature>
<reference evidence="7" key="1">
    <citation type="submission" date="2020-06" db="EMBL/GenBank/DDBJ databases">
        <authorList>
            <consortium name="Plant Systems Biology data submission"/>
        </authorList>
    </citation>
    <scope>NUCLEOTIDE SEQUENCE</scope>
    <source>
        <strain evidence="7">D6</strain>
    </source>
</reference>